<name>A0A075FQH0_9ARCH</name>
<protein>
    <submittedName>
        <fullName evidence="1">Uncharacterized protein</fullName>
    </submittedName>
</protein>
<dbReference type="AlphaFoldDB" id="A0A075FQH0"/>
<dbReference type="EMBL" id="KF900394">
    <property type="protein sequence ID" value="AIE93448.1"/>
    <property type="molecule type" value="Genomic_DNA"/>
</dbReference>
<reference evidence="1" key="1">
    <citation type="journal article" date="2014" name="Genome Biol. Evol.">
        <title>Pangenome evidence for extensive interdomain horizontal transfer affecting lineage core and shell genes in uncultured planktonic thaumarchaeota and euryarchaeota.</title>
        <authorList>
            <person name="Deschamps P."/>
            <person name="Zivanovic Y."/>
            <person name="Moreira D."/>
            <person name="Rodriguez-Valera F."/>
            <person name="Lopez-Garcia P."/>
        </authorList>
    </citation>
    <scope>NUCLEOTIDE SEQUENCE</scope>
</reference>
<organism evidence="1">
    <name type="scientific">uncultured marine thaumarchaeote AD1000_36_B08</name>
    <dbReference type="NCBI Taxonomy" id="1455910"/>
    <lineage>
        <taxon>Archaea</taxon>
        <taxon>Nitrososphaerota</taxon>
        <taxon>environmental samples</taxon>
    </lineage>
</organism>
<evidence type="ECO:0000313" key="1">
    <source>
        <dbReference type="EMBL" id="AIE93448.1"/>
    </source>
</evidence>
<proteinExistence type="predicted"/>
<accession>A0A075FQH0</accession>
<sequence length="109" mass="12848">MPVTSQIIKKLNNDMVQIQKGLQPDQLSFWYQKIISDTRDMAPPWLQDKIKVKQDAILPMKFNIDISKRAVRYLMICIDNNLPQMPYTTQLYFLKVQEIMSLEMDKALV</sequence>